<dbReference type="EMBL" id="KV418163">
    <property type="protein sequence ID" value="KZP03108.1"/>
    <property type="molecule type" value="Genomic_DNA"/>
</dbReference>
<evidence type="ECO:0000259" key="2">
    <source>
        <dbReference type="Pfam" id="PF18718"/>
    </source>
</evidence>
<dbReference type="InterPro" id="IPR040898">
    <property type="entry name" value="CxC6"/>
</dbReference>
<name>A0A167TN24_9AGAM</name>
<evidence type="ECO:0000256" key="1">
    <source>
        <dbReference type="SAM" id="MobiDB-lite"/>
    </source>
</evidence>
<proteinExistence type="predicted"/>
<dbReference type="Proteomes" id="UP000076532">
    <property type="component" value="Unassembled WGS sequence"/>
</dbReference>
<sequence>MALLKDITDALIHYPDLYSSVPFLQIDRFVRVTRRLKHELQIISPATVDSATPPHRLPQYVHEFLRDALSWTDLETMQCWSALKAIVWSDEHGPNEELTPDDIALFQLYGNPANARKQEQLGEWLIIYIYKLRRYPVVFHSAAHGPSPALTSLLGCTKCSMRYYHNYYVQRGLRFYYHAPSGFKAPGVIQVEEHVFIEAKLCEHFTLSMLFAWVSAQNCSNIYNHSFPAATSPHPGPQKLSISTVEVWHSFNLNALLRDCADRNVRLVLSDVGSQDEHLQHAMEERNQRISTDGQRERMHACDRCEKLIPGSGYYNLRPLRAVVIDGLSMGHPCCKMHNCTHPLVTNRHHYCHHHQSEATRCAVVDCDLCIDRGFSTCSKPEHRALEIQRKERGQAFFQLQQRLKCASIGQVLNSFADRTILDDDDVDNPADYSTSTDVPKSDEGNRKPKARLGRRRTHNEQLIVCCCGVIAARTTMFGAEAISGVKDFIKHTYRHNSDNLPDVIFFDNNCRLQAHLNKQKDTFFRRVILAVDVFHFKSKHKESDVFCQKHCNPALWKELYDEDGSWVFNSSAAEQANVWMGGYLCMTREMLQHRYNFFLDEMIKRRNEKQVHKLKDAGLAPYHINDVN</sequence>
<feature type="region of interest" description="Disordered" evidence="1">
    <location>
        <begin position="427"/>
        <end position="455"/>
    </location>
</feature>
<reference evidence="4 5" key="1">
    <citation type="journal article" date="2016" name="Mol. Biol. Evol.">
        <title>Comparative Genomics of Early-Diverging Mushroom-Forming Fungi Provides Insights into the Origins of Lignocellulose Decay Capabilities.</title>
        <authorList>
            <person name="Nagy L.G."/>
            <person name="Riley R."/>
            <person name="Tritt A."/>
            <person name="Adam C."/>
            <person name="Daum C."/>
            <person name="Floudas D."/>
            <person name="Sun H."/>
            <person name="Yadav J.S."/>
            <person name="Pangilinan J."/>
            <person name="Larsson K.H."/>
            <person name="Matsuura K."/>
            <person name="Barry K."/>
            <person name="Labutti K."/>
            <person name="Kuo R."/>
            <person name="Ohm R.A."/>
            <person name="Bhattacharya S.S."/>
            <person name="Shirouzu T."/>
            <person name="Yoshinaga Y."/>
            <person name="Martin F.M."/>
            <person name="Grigoriev I.V."/>
            <person name="Hibbett D.S."/>
        </authorList>
    </citation>
    <scope>NUCLEOTIDE SEQUENCE [LARGE SCALE GENOMIC DNA]</scope>
    <source>
        <strain evidence="4 5">CBS 109695</strain>
    </source>
</reference>
<keyword evidence="5" id="KW-1185">Reference proteome</keyword>
<dbReference type="Pfam" id="PF18721">
    <property type="entry name" value="CxC6"/>
    <property type="match status" value="1"/>
</dbReference>
<gene>
    <name evidence="4" type="ORF">FIBSPDRAFT_769451</name>
</gene>
<dbReference type="InterPro" id="IPR041539">
    <property type="entry name" value="CxC5"/>
</dbReference>
<evidence type="ECO:0000313" key="5">
    <source>
        <dbReference type="Proteomes" id="UP000076532"/>
    </source>
</evidence>
<dbReference type="STRING" id="436010.A0A167TN24"/>
<evidence type="ECO:0000259" key="3">
    <source>
        <dbReference type="Pfam" id="PF18721"/>
    </source>
</evidence>
<evidence type="ECO:0000313" key="4">
    <source>
        <dbReference type="EMBL" id="KZP03108.1"/>
    </source>
</evidence>
<feature type="domain" description="CxC5 like cysteine cluster associated with KDZ" evidence="2">
    <location>
        <begin position="129"/>
        <end position="227"/>
    </location>
</feature>
<dbReference type="Pfam" id="PF18718">
    <property type="entry name" value="CxC5"/>
    <property type="match status" value="1"/>
</dbReference>
<dbReference type="AlphaFoldDB" id="A0A167TN24"/>
<accession>A0A167TN24</accession>
<protein>
    <recommendedName>
        <fullName evidence="6">CxC6 like cysteine cluster associated with KDZ domain-containing protein</fullName>
    </recommendedName>
</protein>
<dbReference type="OrthoDB" id="3055037at2759"/>
<feature type="domain" description="CxC6 like cysteine cluster associated with KDZ" evidence="3">
    <location>
        <begin position="324"/>
        <end position="387"/>
    </location>
</feature>
<evidence type="ECO:0008006" key="6">
    <source>
        <dbReference type="Google" id="ProtNLM"/>
    </source>
</evidence>
<organism evidence="4 5">
    <name type="scientific">Athelia psychrophila</name>
    <dbReference type="NCBI Taxonomy" id="1759441"/>
    <lineage>
        <taxon>Eukaryota</taxon>
        <taxon>Fungi</taxon>
        <taxon>Dikarya</taxon>
        <taxon>Basidiomycota</taxon>
        <taxon>Agaricomycotina</taxon>
        <taxon>Agaricomycetes</taxon>
        <taxon>Agaricomycetidae</taxon>
        <taxon>Atheliales</taxon>
        <taxon>Atheliaceae</taxon>
        <taxon>Athelia</taxon>
    </lineage>
</organism>